<dbReference type="RefSeq" id="WP_008451874.1">
    <property type="nucleotide sequence ID" value="NZ_AOIJ01000021.1"/>
</dbReference>
<proteinExistence type="predicted"/>
<dbReference type="EMBL" id="AOIJ01000021">
    <property type="protein sequence ID" value="ELY84429.1"/>
    <property type="molecule type" value="Genomic_DNA"/>
</dbReference>
<dbReference type="PATRIC" id="fig|1230459.4.peg.143"/>
<dbReference type="Proteomes" id="UP000011592">
    <property type="component" value="Unassembled WGS sequence"/>
</dbReference>
<keyword evidence="2" id="KW-1185">Reference proteome</keyword>
<dbReference type="EC" id="2.7.7.7" evidence="1"/>
<protein>
    <submittedName>
        <fullName evidence="1">DNA polymerase I</fullName>
        <ecNumber evidence="1">2.7.7.7</ecNumber>
    </submittedName>
</protein>
<evidence type="ECO:0000313" key="2">
    <source>
        <dbReference type="Proteomes" id="UP000011592"/>
    </source>
</evidence>
<evidence type="ECO:0000313" key="1">
    <source>
        <dbReference type="EMBL" id="ELY84429.1"/>
    </source>
</evidence>
<keyword evidence="1" id="KW-0548">Nucleotidyltransferase</keyword>
<comment type="caution">
    <text evidence="1">The sequence shown here is derived from an EMBL/GenBank/DDBJ whole genome shotgun (WGS) entry which is preliminary data.</text>
</comment>
<organism evidence="1 2">
    <name type="scientific">Natrinema gari JCM 14663</name>
    <dbReference type="NCBI Taxonomy" id="1230459"/>
    <lineage>
        <taxon>Archaea</taxon>
        <taxon>Methanobacteriati</taxon>
        <taxon>Methanobacteriota</taxon>
        <taxon>Stenosarchaea group</taxon>
        <taxon>Halobacteria</taxon>
        <taxon>Halobacteriales</taxon>
        <taxon>Natrialbaceae</taxon>
        <taxon>Natrinema</taxon>
    </lineage>
</organism>
<sequence>MAIDAETASLSPIGKCLVLNLEGAVVIIGDTSYRVVPVGEESDQPENVRELSVDEIRATLNELADNDDFQSIVNMLATKTEREHPGQDIEYVVVNDKRSSRDRVALAHEDAGQYHPSDYETELVRAVESIISPLGWDRSDIRQQLADTRPTKITSF</sequence>
<gene>
    <name evidence="1" type="ORF">C486_00734</name>
</gene>
<dbReference type="GO" id="GO:0003887">
    <property type="term" value="F:DNA-directed DNA polymerase activity"/>
    <property type="evidence" value="ECO:0007669"/>
    <property type="project" value="UniProtKB-EC"/>
</dbReference>
<accession>L9ZDF9</accession>
<name>L9ZDF9_9EURY</name>
<dbReference type="AlphaFoldDB" id="L9ZDF9"/>
<keyword evidence="1" id="KW-0808">Transferase</keyword>
<reference evidence="1 2" key="1">
    <citation type="journal article" date="2014" name="PLoS Genet.">
        <title>Phylogenetically driven sequencing of extremely halophilic archaea reveals strategies for static and dynamic osmo-response.</title>
        <authorList>
            <person name="Becker E.A."/>
            <person name="Seitzer P.M."/>
            <person name="Tritt A."/>
            <person name="Larsen D."/>
            <person name="Krusor M."/>
            <person name="Yao A.I."/>
            <person name="Wu D."/>
            <person name="Madern D."/>
            <person name="Eisen J.A."/>
            <person name="Darling A.E."/>
            <person name="Facciotti M.T."/>
        </authorList>
    </citation>
    <scope>NUCLEOTIDE SEQUENCE [LARGE SCALE GENOMIC DNA]</scope>
    <source>
        <strain evidence="1 2">JCM 14663</strain>
    </source>
</reference>